<accession>S8FSB7</accession>
<evidence type="ECO:0000256" key="1">
    <source>
        <dbReference type="ARBA" id="ARBA00023157"/>
    </source>
</evidence>
<dbReference type="eggNOG" id="KOG4569">
    <property type="taxonomic scope" value="Eukaryota"/>
</dbReference>
<comment type="similarity">
    <text evidence="2">Belongs to the AB hydrolase superfamily. Lipase family. Class 3 subfamily.</text>
</comment>
<feature type="domain" description="Fungal lipase-type" evidence="6">
    <location>
        <begin position="102"/>
        <end position="242"/>
    </location>
</feature>
<evidence type="ECO:0000313" key="8">
    <source>
        <dbReference type="Proteomes" id="UP000015241"/>
    </source>
</evidence>
<evidence type="ECO:0000256" key="5">
    <source>
        <dbReference type="SAM" id="SignalP"/>
    </source>
</evidence>
<evidence type="ECO:0000313" key="7">
    <source>
        <dbReference type="EMBL" id="EPT01110.1"/>
    </source>
</evidence>
<evidence type="ECO:0000256" key="2">
    <source>
        <dbReference type="ARBA" id="ARBA00043996"/>
    </source>
</evidence>
<dbReference type="SUPFAM" id="SSF53474">
    <property type="entry name" value="alpha/beta-Hydrolases"/>
    <property type="match status" value="1"/>
</dbReference>
<dbReference type="Gene3D" id="3.40.50.1820">
    <property type="entry name" value="alpha/beta hydrolase"/>
    <property type="match status" value="1"/>
</dbReference>
<keyword evidence="1" id="KW-1015">Disulfide bond</keyword>
<gene>
    <name evidence="7" type="ORF">FOMPIDRAFT_1023430</name>
</gene>
<protein>
    <recommendedName>
        <fullName evidence="6">Fungal lipase-type domain-containing protein</fullName>
    </recommendedName>
</protein>
<dbReference type="Proteomes" id="UP000015241">
    <property type="component" value="Unassembled WGS sequence"/>
</dbReference>
<dbReference type="InParanoid" id="S8FSB7"/>
<dbReference type="InterPro" id="IPR029058">
    <property type="entry name" value="AB_hydrolase_fold"/>
</dbReference>
<evidence type="ECO:0000256" key="4">
    <source>
        <dbReference type="ARBA" id="ARBA00048461"/>
    </source>
</evidence>
<dbReference type="GO" id="GO:0006629">
    <property type="term" value="P:lipid metabolic process"/>
    <property type="evidence" value="ECO:0007669"/>
    <property type="project" value="InterPro"/>
</dbReference>
<reference evidence="7 8" key="1">
    <citation type="journal article" date="2012" name="Science">
        <title>The Paleozoic origin of enzymatic lignin decomposition reconstructed from 31 fungal genomes.</title>
        <authorList>
            <person name="Floudas D."/>
            <person name="Binder M."/>
            <person name="Riley R."/>
            <person name="Barry K."/>
            <person name="Blanchette R.A."/>
            <person name="Henrissat B."/>
            <person name="Martinez A.T."/>
            <person name="Otillar R."/>
            <person name="Spatafora J.W."/>
            <person name="Yadav J.S."/>
            <person name="Aerts A."/>
            <person name="Benoit I."/>
            <person name="Boyd A."/>
            <person name="Carlson A."/>
            <person name="Copeland A."/>
            <person name="Coutinho P.M."/>
            <person name="de Vries R.P."/>
            <person name="Ferreira P."/>
            <person name="Findley K."/>
            <person name="Foster B."/>
            <person name="Gaskell J."/>
            <person name="Glotzer D."/>
            <person name="Gorecki P."/>
            <person name="Heitman J."/>
            <person name="Hesse C."/>
            <person name="Hori C."/>
            <person name="Igarashi K."/>
            <person name="Jurgens J.A."/>
            <person name="Kallen N."/>
            <person name="Kersten P."/>
            <person name="Kohler A."/>
            <person name="Kuees U."/>
            <person name="Kumar T.K.A."/>
            <person name="Kuo A."/>
            <person name="LaButti K."/>
            <person name="Larrondo L.F."/>
            <person name="Lindquist E."/>
            <person name="Ling A."/>
            <person name="Lombard V."/>
            <person name="Lucas S."/>
            <person name="Lundell T."/>
            <person name="Martin R."/>
            <person name="McLaughlin D.J."/>
            <person name="Morgenstern I."/>
            <person name="Morin E."/>
            <person name="Murat C."/>
            <person name="Nagy L.G."/>
            <person name="Nolan M."/>
            <person name="Ohm R.A."/>
            <person name="Patyshakuliyeva A."/>
            <person name="Rokas A."/>
            <person name="Ruiz-Duenas F.J."/>
            <person name="Sabat G."/>
            <person name="Salamov A."/>
            <person name="Samejima M."/>
            <person name="Schmutz J."/>
            <person name="Slot J.C."/>
            <person name="St John F."/>
            <person name="Stenlid J."/>
            <person name="Sun H."/>
            <person name="Sun S."/>
            <person name="Syed K."/>
            <person name="Tsang A."/>
            <person name="Wiebenga A."/>
            <person name="Young D."/>
            <person name="Pisabarro A."/>
            <person name="Eastwood D.C."/>
            <person name="Martin F."/>
            <person name="Cullen D."/>
            <person name="Grigoriev I.V."/>
            <person name="Hibbett D.S."/>
        </authorList>
    </citation>
    <scope>NUCLEOTIDE SEQUENCE</scope>
    <source>
        <strain evidence="8">FP-58527</strain>
    </source>
</reference>
<dbReference type="InterPro" id="IPR002921">
    <property type="entry name" value="Fungal_lipase-type"/>
</dbReference>
<dbReference type="OrthoDB" id="426718at2759"/>
<keyword evidence="8" id="KW-1185">Reference proteome</keyword>
<comment type="catalytic activity">
    <reaction evidence="4">
        <text>a monoacylglycerol + H2O = glycerol + a fatty acid + H(+)</text>
        <dbReference type="Rhea" id="RHEA:15245"/>
        <dbReference type="ChEBI" id="CHEBI:15377"/>
        <dbReference type="ChEBI" id="CHEBI:15378"/>
        <dbReference type="ChEBI" id="CHEBI:17408"/>
        <dbReference type="ChEBI" id="CHEBI:17754"/>
        <dbReference type="ChEBI" id="CHEBI:28868"/>
    </reaction>
</comment>
<dbReference type="EMBL" id="KE504144">
    <property type="protein sequence ID" value="EPT01110.1"/>
    <property type="molecule type" value="Genomic_DNA"/>
</dbReference>
<dbReference type="STRING" id="743788.S8FSB7"/>
<dbReference type="CDD" id="cd00519">
    <property type="entry name" value="Lipase_3"/>
    <property type="match status" value="1"/>
</dbReference>
<organism evidence="7 8">
    <name type="scientific">Fomitopsis schrenkii</name>
    <name type="common">Brown rot fungus</name>
    <dbReference type="NCBI Taxonomy" id="2126942"/>
    <lineage>
        <taxon>Eukaryota</taxon>
        <taxon>Fungi</taxon>
        <taxon>Dikarya</taxon>
        <taxon>Basidiomycota</taxon>
        <taxon>Agaricomycotina</taxon>
        <taxon>Agaricomycetes</taxon>
        <taxon>Polyporales</taxon>
        <taxon>Fomitopsis</taxon>
    </lineage>
</organism>
<dbReference type="AlphaFoldDB" id="S8FSB7"/>
<dbReference type="Pfam" id="PF01764">
    <property type="entry name" value="Lipase_3"/>
    <property type="match status" value="1"/>
</dbReference>
<proteinExistence type="inferred from homology"/>
<keyword evidence="5" id="KW-0732">Signal</keyword>
<comment type="catalytic activity">
    <reaction evidence="3">
        <text>a diacylglycerol + H2O = a monoacylglycerol + a fatty acid + H(+)</text>
        <dbReference type="Rhea" id="RHEA:32731"/>
        <dbReference type="ChEBI" id="CHEBI:15377"/>
        <dbReference type="ChEBI" id="CHEBI:15378"/>
        <dbReference type="ChEBI" id="CHEBI:17408"/>
        <dbReference type="ChEBI" id="CHEBI:18035"/>
        <dbReference type="ChEBI" id="CHEBI:28868"/>
    </reaction>
</comment>
<dbReference type="PANTHER" id="PTHR45856">
    <property type="entry name" value="ALPHA/BETA-HYDROLASES SUPERFAMILY PROTEIN"/>
    <property type="match status" value="1"/>
</dbReference>
<dbReference type="InterPro" id="IPR051218">
    <property type="entry name" value="Sec_MonoDiacylglyc_Lipase"/>
</dbReference>
<sequence>MLALAFSAALLALLSPAVRAAPAPGLQARQSITALSSGQITAFTPYTWYASTGYCSASETATWSCGTNCEANADFEPVASGGDGDGTQYWFVGYDPTLDTVVVSHQGTNPEEILSLVTDADAIRGNLNATLFPGVSSGIEVHKGFADEQAKTATEVLSAVQTTMSKYSTGNVALVGHSLGAAIALLDAVYLPLHISGATYTYVGYGLPRVGNQAFANYIDALSTSVTHINNKEDPVPIVPGMGLGYVHPAGEVHIEDSGEWAACPGQDNPSTQCIVGDVPNILDGDESDHDGPYNGVTMGCSSS</sequence>
<dbReference type="PANTHER" id="PTHR45856:SF25">
    <property type="entry name" value="FUNGAL LIPASE-LIKE DOMAIN-CONTAINING PROTEIN"/>
    <property type="match status" value="1"/>
</dbReference>
<feature type="chain" id="PRO_5004551644" description="Fungal lipase-type domain-containing protein" evidence="5">
    <location>
        <begin position="21"/>
        <end position="304"/>
    </location>
</feature>
<dbReference type="HOGENOM" id="CLU_032957_9_1_1"/>
<evidence type="ECO:0000256" key="3">
    <source>
        <dbReference type="ARBA" id="ARBA00047591"/>
    </source>
</evidence>
<name>S8FSB7_FOMSC</name>
<evidence type="ECO:0000259" key="6">
    <source>
        <dbReference type="Pfam" id="PF01764"/>
    </source>
</evidence>
<feature type="signal peptide" evidence="5">
    <location>
        <begin position="1"/>
        <end position="20"/>
    </location>
</feature>